<evidence type="ECO:0000313" key="3">
    <source>
        <dbReference type="Proteomes" id="UP000593576"/>
    </source>
</evidence>
<keyword evidence="3" id="KW-1185">Reference proteome</keyword>
<evidence type="ECO:0000313" key="2">
    <source>
        <dbReference type="EMBL" id="MBA0868590.1"/>
    </source>
</evidence>
<dbReference type="EMBL" id="JABFAF010000010">
    <property type="protein sequence ID" value="MBA0868590.1"/>
    <property type="molecule type" value="Genomic_DNA"/>
</dbReference>
<feature type="signal peptide" evidence="1">
    <location>
        <begin position="1"/>
        <end position="16"/>
    </location>
</feature>
<comment type="caution">
    <text evidence="2">The sequence shown here is derived from an EMBL/GenBank/DDBJ whole genome shotgun (WGS) entry which is preliminary data.</text>
</comment>
<proteinExistence type="predicted"/>
<dbReference type="Proteomes" id="UP000593576">
    <property type="component" value="Unassembled WGS sequence"/>
</dbReference>
<keyword evidence="1" id="KW-0732">Signal</keyword>
<name>A0A7J9MCC7_GOSSC</name>
<gene>
    <name evidence="2" type="ORF">Goshw_015917</name>
</gene>
<organism evidence="2 3">
    <name type="scientific">Gossypium schwendimanii</name>
    <name type="common">Cotton</name>
    <dbReference type="NCBI Taxonomy" id="34291"/>
    <lineage>
        <taxon>Eukaryota</taxon>
        <taxon>Viridiplantae</taxon>
        <taxon>Streptophyta</taxon>
        <taxon>Embryophyta</taxon>
        <taxon>Tracheophyta</taxon>
        <taxon>Spermatophyta</taxon>
        <taxon>Magnoliopsida</taxon>
        <taxon>eudicotyledons</taxon>
        <taxon>Gunneridae</taxon>
        <taxon>Pentapetalae</taxon>
        <taxon>rosids</taxon>
        <taxon>malvids</taxon>
        <taxon>Malvales</taxon>
        <taxon>Malvaceae</taxon>
        <taxon>Malvoideae</taxon>
        <taxon>Gossypium</taxon>
    </lineage>
</organism>
<feature type="chain" id="PRO_5029474763" evidence="1">
    <location>
        <begin position="17"/>
        <end position="167"/>
    </location>
</feature>
<sequence>MGLFLIFFHFSGHVVLDNWRKLLGLFVGFSDELGTSNRLHFAYISSPTWNCHWHPKYLLQDFVDKNGVFCAETRDSSIKRLYRKGRDLAWVGTRTAKGGGFIKKTMVQANEPCARFAHSSSIRTKARPKPVGEVWQWQLPYEGLLFHTYTGKGNLFFILLLGPDNYN</sequence>
<protein>
    <submittedName>
        <fullName evidence="2">Uncharacterized protein</fullName>
    </submittedName>
</protein>
<evidence type="ECO:0000256" key="1">
    <source>
        <dbReference type="SAM" id="SignalP"/>
    </source>
</evidence>
<accession>A0A7J9MCC7</accession>
<reference evidence="2 3" key="1">
    <citation type="journal article" date="2019" name="Genome Biol. Evol.">
        <title>Insights into the evolution of the New World diploid cottons (Gossypium, subgenus Houzingenia) based on genome sequencing.</title>
        <authorList>
            <person name="Grover C.E."/>
            <person name="Arick M.A. 2nd"/>
            <person name="Thrash A."/>
            <person name="Conover J.L."/>
            <person name="Sanders W.S."/>
            <person name="Peterson D.G."/>
            <person name="Frelichowski J.E."/>
            <person name="Scheffler J.A."/>
            <person name="Scheffler B.E."/>
            <person name="Wendel J.F."/>
        </authorList>
    </citation>
    <scope>NUCLEOTIDE SEQUENCE [LARGE SCALE GENOMIC DNA]</scope>
    <source>
        <strain evidence="2">1</strain>
        <tissue evidence="2">Leaf</tissue>
    </source>
</reference>
<dbReference type="AlphaFoldDB" id="A0A7J9MCC7"/>